<reference evidence="1 2" key="1">
    <citation type="submission" date="2018-02" db="EMBL/GenBank/DDBJ databases">
        <authorList>
            <person name="Cohen D.B."/>
            <person name="Kent A.D."/>
        </authorList>
    </citation>
    <scope>NUCLEOTIDE SEQUENCE [LARGE SCALE GENOMIC DNA]</scope>
    <source>
        <strain evidence="1 2">ULC007</strain>
    </source>
</reference>
<organism evidence="1 2">
    <name type="scientific">Phormidesmis priestleyi ULC007</name>
    <dbReference type="NCBI Taxonomy" id="1920490"/>
    <lineage>
        <taxon>Bacteria</taxon>
        <taxon>Bacillati</taxon>
        <taxon>Cyanobacteriota</taxon>
        <taxon>Cyanophyceae</taxon>
        <taxon>Leptolyngbyales</taxon>
        <taxon>Leptolyngbyaceae</taxon>
        <taxon>Phormidesmis</taxon>
    </lineage>
</organism>
<dbReference type="EMBL" id="PVWG01000042">
    <property type="protein sequence ID" value="PSB16414.1"/>
    <property type="molecule type" value="Genomic_DNA"/>
</dbReference>
<accession>A0A2T1D7K0</accession>
<keyword evidence="2" id="KW-1185">Reference proteome</keyword>
<dbReference type="RefSeq" id="WP_073074707.1">
    <property type="nucleotide sequence ID" value="NZ_MPPI01000044.1"/>
</dbReference>
<reference evidence="1 2" key="2">
    <citation type="submission" date="2018-03" db="EMBL/GenBank/DDBJ databases">
        <title>The ancient ancestry and fast evolution of plastids.</title>
        <authorList>
            <person name="Moore K.R."/>
            <person name="Magnabosco C."/>
            <person name="Momper L."/>
            <person name="Gold D.A."/>
            <person name="Bosak T."/>
            <person name="Fournier G.P."/>
        </authorList>
    </citation>
    <scope>NUCLEOTIDE SEQUENCE [LARGE SCALE GENOMIC DNA]</scope>
    <source>
        <strain evidence="1 2">ULC007</strain>
    </source>
</reference>
<evidence type="ECO:0000313" key="1">
    <source>
        <dbReference type="EMBL" id="PSB16414.1"/>
    </source>
</evidence>
<dbReference type="STRING" id="1920490.GCA_001895925_02436"/>
<gene>
    <name evidence="1" type="ORF">C7B65_21610</name>
</gene>
<dbReference type="AlphaFoldDB" id="A0A2T1D7K0"/>
<evidence type="ECO:0000313" key="2">
    <source>
        <dbReference type="Proteomes" id="UP000238634"/>
    </source>
</evidence>
<protein>
    <submittedName>
        <fullName evidence="1">Uncharacterized protein</fullName>
    </submittedName>
</protein>
<proteinExistence type="predicted"/>
<name>A0A2T1D7K0_9CYAN</name>
<sequence>MPLTELVPHLKELSYSDKLLLLHFLIAELLKESGLVPLDTKGKTASQGLHDSFEAAAVLAKALAEEKVAPHG</sequence>
<dbReference type="Proteomes" id="UP000238634">
    <property type="component" value="Unassembled WGS sequence"/>
</dbReference>
<comment type="caution">
    <text evidence="1">The sequence shown here is derived from an EMBL/GenBank/DDBJ whole genome shotgun (WGS) entry which is preliminary data.</text>
</comment>